<keyword evidence="5" id="KW-1185">Reference proteome</keyword>
<evidence type="ECO:0000256" key="1">
    <source>
        <dbReference type="ARBA" id="ARBA00022679"/>
    </source>
</evidence>
<dbReference type="RefSeq" id="WP_188776172.1">
    <property type="nucleotide sequence ID" value="NZ_BMMB01000006.1"/>
</dbReference>
<dbReference type="PANTHER" id="PTHR43072">
    <property type="entry name" value="N-ACETYLTRANSFERASE"/>
    <property type="match status" value="1"/>
</dbReference>
<dbReference type="Pfam" id="PF00583">
    <property type="entry name" value="Acetyltransf_1"/>
    <property type="match status" value="1"/>
</dbReference>
<feature type="domain" description="N-acetyltransferase" evidence="3">
    <location>
        <begin position="7"/>
        <end position="163"/>
    </location>
</feature>
<dbReference type="PANTHER" id="PTHR43072:SF23">
    <property type="entry name" value="UPF0039 PROTEIN C11D3.02C"/>
    <property type="match status" value="1"/>
</dbReference>
<gene>
    <name evidence="4" type="ORF">JOC58_002217</name>
</gene>
<protein>
    <submittedName>
        <fullName evidence="4">Phosphinothricin acetyltransferase</fullName>
        <ecNumber evidence="4">2.3.1.183</ecNumber>
    </submittedName>
</protein>
<proteinExistence type="predicted"/>
<sequence length="170" mass="19183">MQETEKYEIQIARQQDLDEIVSIYNSSIPGRLATADTEPVTVASRQTWFDEHDPARRPLWVLWQGDRIAGWASLQTFYGRPAYNGTVELSVYVHPDFQGKGIGSKLVSYAIEQAPALHIHTLLGFVFAHNDPSRTLLSKFGFEEWGHLPRVAVLDGVERHLAILGKRIGE</sequence>
<organism evidence="4 5">
    <name type="scientific">Paenibacillus hunanensis</name>
    <dbReference type="NCBI Taxonomy" id="539262"/>
    <lineage>
        <taxon>Bacteria</taxon>
        <taxon>Bacillati</taxon>
        <taxon>Bacillota</taxon>
        <taxon>Bacilli</taxon>
        <taxon>Bacillales</taxon>
        <taxon>Paenibacillaceae</taxon>
        <taxon>Paenibacillus</taxon>
    </lineage>
</organism>
<dbReference type="EMBL" id="JAVDQH010000007">
    <property type="protein sequence ID" value="MDR6244324.1"/>
    <property type="molecule type" value="Genomic_DNA"/>
</dbReference>
<dbReference type="EC" id="2.3.1.183" evidence="4"/>
<dbReference type="GO" id="GO:0102971">
    <property type="term" value="F:phosphinothricin N-acetyltransferase activity"/>
    <property type="evidence" value="ECO:0007669"/>
    <property type="project" value="UniProtKB-EC"/>
</dbReference>
<evidence type="ECO:0000259" key="3">
    <source>
        <dbReference type="PROSITE" id="PS51186"/>
    </source>
</evidence>
<accession>A0ABU1IYS7</accession>
<evidence type="ECO:0000256" key="2">
    <source>
        <dbReference type="ARBA" id="ARBA00023315"/>
    </source>
</evidence>
<dbReference type="InterPro" id="IPR000182">
    <property type="entry name" value="GNAT_dom"/>
</dbReference>
<keyword evidence="1 4" id="KW-0808">Transferase</keyword>
<dbReference type="Proteomes" id="UP001185028">
    <property type="component" value="Unassembled WGS sequence"/>
</dbReference>
<reference evidence="4 5" key="1">
    <citation type="submission" date="2023-07" db="EMBL/GenBank/DDBJ databases">
        <title>Genomic Encyclopedia of Type Strains, Phase IV (KMG-IV): sequencing the most valuable type-strain genomes for metagenomic binning, comparative biology and taxonomic classification.</title>
        <authorList>
            <person name="Goeker M."/>
        </authorList>
    </citation>
    <scope>NUCLEOTIDE SEQUENCE [LARGE SCALE GENOMIC DNA]</scope>
    <source>
        <strain evidence="4 5">DSM 22170</strain>
    </source>
</reference>
<dbReference type="SUPFAM" id="SSF55729">
    <property type="entry name" value="Acyl-CoA N-acyltransferases (Nat)"/>
    <property type="match status" value="1"/>
</dbReference>
<dbReference type="InterPro" id="IPR016181">
    <property type="entry name" value="Acyl_CoA_acyltransferase"/>
</dbReference>
<keyword evidence="2 4" id="KW-0012">Acyltransferase</keyword>
<evidence type="ECO:0000313" key="4">
    <source>
        <dbReference type="EMBL" id="MDR6244324.1"/>
    </source>
</evidence>
<name>A0ABU1IYS7_9BACL</name>
<dbReference type="CDD" id="cd04301">
    <property type="entry name" value="NAT_SF"/>
    <property type="match status" value="1"/>
</dbReference>
<dbReference type="Gene3D" id="3.40.630.30">
    <property type="match status" value="1"/>
</dbReference>
<evidence type="ECO:0000313" key="5">
    <source>
        <dbReference type="Proteomes" id="UP001185028"/>
    </source>
</evidence>
<comment type="caution">
    <text evidence="4">The sequence shown here is derived from an EMBL/GenBank/DDBJ whole genome shotgun (WGS) entry which is preliminary data.</text>
</comment>
<dbReference type="PROSITE" id="PS51186">
    <property type="entry name" value="GNAT"/>
    <property type="match status" value="1"/>
</dbReference>